<dbReference type="GO" id="GO:0006355">
    <property type="term" value="P:regulation of DNA-templated transcription"/>
    <property type="evidence" value="ECO:0007669"/>
    <property type="project" value="InterPro"/>
</dbReference>
<feature type="region of interest" description="Disordered" evidence="1">
    <location>
        <begin position="86"/>
        <end position="109"/>
    </location>
</feature>
<dbReference type="SUPFAM" id="SSF109640">
    <property type="entry name" value="KRAB domain (Kruppel-associated box)"/>
    <property type="match status" value="1"/>
</dbReference>
<organism evidence="3 4">
    <name type="scientific">Equus caballus</name>
    <name type="common">Horse</name>
    <dbReference type="NCBI Taxonomy" id="9796"/>
    <lineage>
        <taxon>Eukaryota</taxon>
        <taxon>Metazoa</taxon>
        <taxon>Chordata</taxon>
        <taxon>Craniata</taxon>
        <taxon>Vertebrata</taxon>
        <taxon>Euteleostomi</taxon>
        <taxon>Mammalia</taxon>
        <taxon>Eutheria</taxon>
        <taxon>Laurasiatheria</taxon>
        <taxon>Perissodactyla</taxon>
        <taxon>Equidae</taxon>
        <taxon>Equus</taxon>
    </lineage>
</organism>
<dbReference type="InterPro" id="IPR036051">
    <property type="entry name" value="KRAB_dom_sf"/>
</dbReference>
<dbReference type="InterPro" id="IPR050169">
    <property type="entry name" value="Krueppel_C2H2_ZnF"/>
</dbReference>
<keyword evidence="4" id="KW-1185">Reference proteome</keyword>
<feature type="domain" description="KRAB" evidence="2">
    <location>
        <begin position="14"/>
        <end position="97"/>
    </location>
</feature>
<dbReference type="Proteomes" id="UP000002281">
    <property type="component" value="Chromosome 10"/>
</dbReference>
<reference evidence="3" key="2">
    <citation type="submission" date="2025-08" db="UniProtKB">
        <authorList>
            <consortium name="Ensembl"/>
        </authorList>
    </citation>
    <scope>IDENTIFICATION</scope>
    <source>
        <strain evidence="3">Thoroughbred</strain>
    </source>
</reference>
<dbReference type="PANTHER" id="PTHR23232">
    <property type="entry name" value="KRAB DOMAIN C2H2 ZINC FINGER"/>
    <property type="match status" value="1"/>
</dbReference>
<dbReference type="Ensembl" id="ENSECAT00000105592.1">
    <property type="protein sequence ID" value="ENSECAP00000065224.1"/>
    <property type="gene ID" value="ENSECAG00000054580.1"/>
</dbReference>
<dbReference type="AlphaFoldDB" id="A0A9L0RMV5"/>
<dbReference type="Pfam" id="PF01352">
    <property type="entry name" value="KRAB"/>
    <property type="match status" value="1"/>
</dbReference>
<evidence type="ECO:0000256" key="1">
    <source>
        <dbReference type="SAM" id="MobiDB-lite"/>
    </source>
</evidence>
<evidence type="ECO:0000313" key="3">
    <source>
        <dbReference type="Ensembl" id="ENSECAP00000065224.1"/>
    </source>
</evidence>
<proteinExistence type="predicted"/>
<evidence type="ECO:0000259" key="2">
    <source>
        <dbReference type="PROSITE" id="PS50805"/>
    </source>
</evidence>
<dbReference type="InterPro" id="IPR001909">
    <property type="entry name" value="KRAB"/>
</dbReference>
<dbReference type="PROSITE" id="PS50805">
    <property type="entry name" value="KRAB"/>
    <property type="match status" value="1"/>
</dbReference>
<reference evidence="3" key="3">
    <citation type="submission" date="2025-09" db="UniProtKB">
        <authorList>
            <consortium name="Ensembl"/>
        </authorList>
    </citation>
    <scope>IDENTIFICATION</scope>
    <source>
        <strain evidence="3">Thoroughbred</strain>
    </source>
</reference>
<dbReference type="PANTHER" id="PTHR23232:SF157">
    <property type="entry name" value="ZINC FINGER PROTEIN 525"/>
    <property type="match status" value="1"/>
</dbReference>
<name>A0A9L0RMV5_HORSE</name>
<dbReference type="SMART" id="SM00349">
    <property type="entry name" value="KRAB"/>
    <property type="match status" value="1"/>
</dbReference>
<evidence type="ECO:0000313" key="4">
    <source>
        <dbReference type="Proteomes" id="UP000002281"/>
    </source>
</evidence>
<dbReference type="CDD" id="cd07765">
    <property type="entry name" value="KRAB_A-box"/>
    <property type="match status" value="1"/>
</dbReference>
<dbReference type="Gene3D" id="6.10.140.140">
    <property type="match status" value="1"/>
</dbReference>
<protein>
    <recommendedName>
        <fullName evidence="2">KRAB domain-containing protein</fullName>
    </recommendedName>
</protein>
<accession>A0A9L0RMV5</accession>
<dbReference type="GeneTree" id="ENSGT00940000162000"/>
<reference evidence="3 4" key="1">
    <citation type="journal article" date="2009" name="Science">
        <title>Genome sequence, comparative analysis, and population genetics of the domestic horse.</title>
        <authorList>
            <consortium name="Broad Institute Genome Sequencing Platform"/>
            <consortium name="Broad Institute Whole Genome Assembly Team"/>
            <person name="Wade C.M."/>
            <person name="Giulotto E."/>
            <person name="Sigurdsson S."/>
            <person name="Zoli M."/>
            <person name="Gnerre S."/>
            <person name="Imsland F."/>
            <person name="Lear T.L."/>
            <person name="Adelson D.L."/>
            <person name="Bailey E."/>
            <person name="Bellone R.R."/>
            <person name="Bloecker H."/>
            <person name="Distl O."/>
            <person name="Edgar R.C."/>
            <person name="Garber M."/>
            <person name="Leeb T."/>
            <person name="Mauceli E."/>
            <person name="MacLeod J.N."/>
            <person name="Penedo M.C.T."/>
            <person name="Raison J.M."/>
            <person name="Sharpe T."/>
            <person name="Vogel J."/>
            <person name="Andersson L."/>
            <person name="Antczak D.F."/>
            <person name="Biagi T."/>
            <person name="Binns M.M."/>
            <person name="Chowdhary B.P."/>
            <person name="Coleman S.J."/>
            <person name="Della Valle G."/>
            <person name="Fryc S."/>
            <person name="Guerin G."/>
            <person name="Hasegawa T."/>
            <person name="Hill E.W."/>
            <person name="Jurka J."/>
            <person name="Kiialainen A."/>
            <person name="Lindgren G."/>
            <person name="Liu J."/>
            <person name="Magnani E."/>
            <person name="Mickelson J.R."/>
            <person name="Murray J."/>
            <person name="Nergadze S.G."/>
            <person name="Onofrio R."/>
            <person name="Pedroni S."/>
            <person name="Piras M.F."/>
            <person name="Raudsepp T."/>
            <person name="Rocchi M."/>
            <person name="Roeed K.H."/>
            <person name="Ryder O.A."/>
            <person name="Searle S."/>
            <person name="Skow L."/>
            <person name="Swinburne J.E."/>
            <person name="Syvaenen A.C."/>
            <person name="Tozaki T."/>
            <person name="Valberg S.J."/>
            <person name="Vaudin M."/>
            <person name="White J.R."/>
            <person name="Zody M.C."/>
            <person name="Lander E.S."/>
            <person name="Lindblad-Toh K."/>
        </authorList>
    </citation>
    <scope>NUCLEOTIDE SEQUENCE [LARGE SCALE GENOMIC DNA]</scope>
    <source>
        <strain evidence="3 4">Thoroughbred</strain>
    </source>
</reference>
<sequence length="134" mass="14878">TRAEELLPEPEGPVTFKDLVVDFTWEEWGLLGPTQRILFHDVMLRNYSNVVSLHQCFPPPFSPWAGLPDSKPDAISKLEQWEDPWTVERDAPRGPGEVNTAGLWPPSPKRPGATLAFGWCLGTWISGGSSPSPK</sequence>